<evidence type="ECO:0000313" key="1">
    <source>
        <dbReference type="EMBL" id="MFD2756151.1"/>
    </source>
</evidence>
<sequence>MLHTRSKVCILERRDNRAIPQIHARVRRGIERVRGVNARHETEAARLGSPAACKCQQNAGPSQEGPAQAASIARPQPFIAQNGFAIEWIASYANQYLSSVDFCIKTHIHIAQQAIKYAAYIPCSPARAYTDEGSGHPLYRLLPVPFGWLGMAPGEVSPGACAGGTAAPLDDAGGFTCGAGALFLSQAVSAAAAATSTRGVSSFMSDSCNGWNTFPS</sequence>
<keyword evidence="2" id="KW-1185">Reference proteome</keyword>
<reference evidence="2" key="1">
    <citation type="journal article" date="2019" name="Int. J. Syst. Evol. Microbiol.">
        <title>The Global Catalogue of Microorganisms (GCM) 10K type strain sequencing project: providing services to taxonomists for standard genome sequencing and annotation.</title>
        <authorList>
            <consortium name="The Broad Institute Genomics Platform"/>
            <consortium name="The Broad Institute Genome Sequencing Center for Infectious Disease"/>
            <person name="Wu L."/>
            <person name="Ma J."/>
        </authorList>
    </citation>
    <scope>NUCLEOTIDE SEQUENCE [LARGE SCALE GENOMIC DNA]</scope>
    <source>
        <strain evidence="2">TISTR 1906</strain>
    </source>
</reference>
<name>A0ABW5UR98_9BURK</name>
<comment type="caution">
    <text evidence="1">The sequence shown here is derived from an EMBL/GenBank/DDBJ whole genome shotgun (WGS) entry which is preliminary data.</text>
</comment>
<gene>
    <name evidence="1" type="ORF">ACFSW6_18935</name>
</gene>
<accession>A0ABW5UR98</accession>
<dbReference type="Proteomes" id="UP001597463">
    <property type="component" value="Unassembled WGS sequence"/>
</dbReference>
<dbReference type="RefSeq" id="WP_169798069.1">
    <property type="nucleotide sequence ID" value="NZ_JBHUMV010000009.1"/>
</dbReference>
<dbReference type="EMBL" id="JBHUMV010000009">
    <property type="protein sequence ID" value="MFD2756151.1"/>
    <property type="molecule type" value="Genomic_DNA"/>
</dbReference>
<organism evidence="1 2">
    <name type="scientific">Comamonas terrae</name>
    <dbReference type="NCBI Taxonomy" id="673548"/>
    <lineage>
        <taxon>Bacteria</taxon>
        <taxon>Pseudomonadati</taxon>
        <taxon>Pseudomonadota</taxon>
        <taxon>Betaproteobacteria</taxon>
        <taxon>Burkholderiales</taxon>
        <taxon>Comamonadaceae</taxon>
        <taxon>Comamonas</taxon>
    </lineage>
</organism>
<evidence type="ECO:0000313" key="2">
    <source>
        <dbReference type="Proteomes" id="UP001597463"/>
    </source>
</evidence>
<protein>
    <submittedName>
        <fullName evidence="1">Uncharacterized protein</fullName>
    </submittedName>
</protein>
<proteinExistence type="predicted"/>